<evidence type="ECO:0000256" key="4">
    <source>
        <dbReference type="ARBA" id="ARBA00029447"/>
    </source>
</evidence>
<evidence type="ECO:0000256" key="6">
    <source>
        <dbReference type="SAM" id="Coils"/>
    </source>
</evidence>
<keyword evidence="2" id="KW-1003">Cell membrane</keyword>
<evidence type="ECO:0000313" key="11">
    <source>
        <dbReference type="Proteomes" id="UP000295023"/>
    </source>
</evidence>
<sequence>MFGLMLAVILGLGAFESLQLRAMDGSARAVQEVWLPATRAIGAVKLAFSRERTRAARALGTEEPRERATAIQEARQVAEQVRTAATRYEQLVAAEDARALLERFRAQYQAYSDQVTRILAAPFGDPAAVSAFNGASAREWRGALATLDEMDALVERGTDGAISRSHGTYEQAQWLTLAALGAAVLLAFGCAAWLHRSVVARIVRLSRVMRQLAQRDYDFDLPCATRRDEIGDLARAMEECRGGLKAADALAAEQARENAARAERTARLDGLTRGFEVQVGDLVTMLASAATELQATAGSMSGSAGQASGQASAVAAAAEQASANVQTVAAAAEELAASVGEIARQVTQSAQVARHAAEDARRTDETVRALSEGAQRIDEVVRLIGDIARQTNLLALNATIEAARAGEAGKGFAVVASEVKTLATQTARATEEIAGQIGQIQAATRDAVAAIQGIAGTIGEVNQIANAIAAAVEEQGTATREIARNVTQAAGGTQEVTRNIGGVSRAAEEAGHAAGDVLRAADDLSRQSERLRAEVDAFLTGVKAA</sequence>
<dbReference type="Pfam" id="PF12729">
    <property type="entry name" value="4HB_MCP_1"/>
    <property type="match status" value="1"/>
</dbReference>
<dbReference type="PROSITE" id="PS50885">
    <property type="entry name" value="HAMP"/>
    <property type="match status" value="1"/>
</dbReference>
<dbReference type="SMART" id="SM00304">
    <property type="entry name" value="HAMP"/>
    <property type="match status" value="1"/>
</dbReference>
<dbReference type="Pfam" id="PF00672">
    <property type="entry name" value="HAMP"/>
    <property type="match status" value="1"/>
</dbReference>
<dbReference type="InterPro" id="IPR004090">
    <property type="entry name" value="Chemotax_Me-accpt_rcpt"/>
</dbReference>
<feature type="coiled-coil region" evidence="6">
    <location>
        <begin position="71"/>
        <end position="114"/>
    </location>
</feature>
<dbReference type="Pfam" id="PF00015">
    <property type="entry name" value="MCPsignal"/>
    <property type="match status" value="1"/>
</dbReference>
<dbReference type="GO" id="GO:0005886">
    <property type="term" value="C:plasma membrane"/>
    <property type="evidence" value="ECO:0007669"/>
    <property type="project" value="UniProtKB-SubCell"/>
</dbReference>
<dbReference type="PANTHER" id="PTHR32089">
    <property type="entry name" value="METHYL-ACCEPTING CHEMOTAXIS PROTEIN MCPB"/>
    <property type="match status" value="1"/>
</dbReference>
<evidence type="ECO:0000256" key="5">
    <source>
        <dbReference type="PROSITE-ProRule" id="PRU00284"/>
    </source>
</evidence>
<dbReference type="GO" id="GO:0006935">
    <property type="term" value="P:chemotaxis"/>
    <property type="evidence" value="ECO:0007669"/>
    <property type="project" value="InterPro"/>
</dbReference>
<accession>A0A4R4DIB3</accession>
<feature type="domain" description="Methyl-accepting transducer" evidence="7">
    <location>
        <begin position="289"/>
        <end position="525"/>
    </location>
</feature>
<dbReference type="InterPro" id="IPR024478">
    <property type="entry name" value="HlyB_4HB_MCP"/>
</dbReference>
<name>A0A4R4DIB3_9PROT</name>
<dbReference type="Gene3D" id="1.10.287.950">
    <property type="entry name" value="Methyl-accepting chemotaxis protein"/>
    <property type="match status" value="1"/>
</dbReference>
<evidence type="ECO:0000256" key="2">
    <source>
        <dbReference type="ARBA" id="ARBA00022519"/>
    </source>
</evidence>
<protein>
    <submittedName>
        <fullName evidence="10">Methyl-accepting chemotaxis protein</fullName>
    </submittedName>
</protein>
<evidence type="ECO:0000259" key="9">
    <source>
        <dbReference type="PROSITE" id="PS50885"/>
    </source>
</evidence>
<dbReference type="PROSITE" id="PS50192">
    <property type="entry name" value="T_SNARE"/>
    <property type="match status" value="1"/>
</dbReference>
<dbReference type="PRINTS" id="PR00260">
    <property type="entry name" value="CHEMTRNSDUCR"/>
</dbReference>
<keyword evidence="2" id="KW-0472">Membrane</keyword>
<dbReference type="PROSITE" id="PS50111">
    <property type="entry name" value="CHEMOTAXIS_TRANSDUC_2"/>
    <property type="match status" value="1"/>
</dbReference>
<reference evidence="10 11" key="1">
    <citation type="submission" date="2019-03" db="EMBL/GenBank/DDBJ databases">
        <title>Paracraurococcus aquatilis NE82 genome sequence.</title>
        <authorList>
            <person name="Zhao Y."/>
            <person name="Du Z."/>
        </authorList>
    </citation>
    <scope>NUCLEOTIDE SEQUENCE [LARGE SCALE GENOMIC DNA]</scope>
    <source>
        <strain evidence="10 11">NE82</strain>
    </source>
</reference>
<feature type="domain" description="HAMP" evidence="9">
    <location>
        <begin position="196"/>
        <end position="249"/>
    </location>
</feature>
<evidence type="ECO:0000256" key="3">
    <source>
        <dbReference type="ARBA" id="ARBA00023224"/>
    </source>
</evidence>
<dbReference type="Gene3D" id="6.10.340.10">
    <property type="match status" value="1"/>
</dbReference>
<dbReference type="SUPFAM" id="SSF58104">
    <property type="entry name" value="Methyl-accepting chemotaxis protein (MCP) signaling domain"/>
    <property type="match status" value="1"/>
</dbReference>
<comment type="caution">
    <text evidence="10">The sequence shown here is derived from an EMBL/GenBank/DDBJ whole genome shotgun (WGS) entry which is preliminary data.</text>
</comment>
<dbReference type="InterPro" id="IPR000727">
    <property type="entry name" value="T_SNARE_dom"/>
</dbReference>
<evidence type="ECO:0000259" key="8">
    <source>
        <dbReference type="PROSITE" id="PS50192"/>
    </source>
</evidence>
<dbReference type="InterPro" id="IPR004089">
    <property type="entry name" value="MCPsignal_dom"/>
</dbReference>
<gene>
    <name evidence="10" type="ORF">EXY23_13805</name>
</gene>
<evidence type="ECO:0000313" key="10">
    <source>
        <dbReference type="EMBL" id="TCZ60845.1"/>
    </source>
</evidence>
<feature type="domain" description="T-SNARE coiled-coil homology" evidence="8">
    <location>
        <begin position="441"/>
        <end position="503"/>
    </location>
</feature>
<keyword evidence="2" id="KW-0997">Cell inner membrane</keyword>
<dbReference type="InterPro" id="IPR003660">
    <property type="entry name" value="HAMP_dom"/>
</dbReference>
<keyword evidence="6" id="KW-0175">Coiled coil</keyword>
<proteinExistence type="inferred from homology"/>
<dbReference type="Proteomes" id="UP000295023">
    <property type="component" value="Unassembled WGS sequence"/>
</dbReference>
<dbReference type="SMART" id="SM00283">
    <property type="entry name" value="MA"/>
    <property type="match status" value="1"/>
</dbReference>
<comment type="similarity">
    <text evidence="4">Belongs to the methyl-accepting chemotaxis (MCP) protein family.</text>
</comment>
<evidence type="ECO:0000256" key="1">
    <source>
        <dbReference type="ARBA" id="ARBA00004429"/>
    </source>
</evidence>
<dbReference type="CDD" id="cd06225">
    <property type="entry name" value="HAMP"/>
    <property type="match status" value="1"/>
</dbReference>
<keyword evidence="3 5" id="KW-0807">Transducer</keyword>
<dbReference type="PANTHER" id="PTHR32089:SF112">
    <property type="entry name" value="LYSOZYME-LIKE PROTEIN-RELATED"/>
    <property type="match status" value="1"/>
</dbReference>
<dbReference type="AlphaFoldDB" id="A0A4R4DIB3"/>
<evidence type="ECO:0000259" key="7">
    <source>
        <dbReference type="PROSITE" id="PS50111"/>
    </source>
</evidence>
<dbReference type="GO" id="GO:0004888">
    <property type="term" value="F:transmembrane signaling receptor activity"/>
    <property type="evidence" value="ECO:0007669"/>
    <property type="project" value="InterPro"/>
</dbReference>
<dbReference type="EMBL" id="SKBM01000012">
    <property type="protein sequence ID" value="TCZ60845.1"/>
    <property type="molecule type" value="Genomic_DNA"/>
</dbReference>
<organism evidence="10 11">
    <name type="scientific">Roseicella aquatilis</name>
    <dbReference type="NCBI Taxonomy" id="2527868"/>
    <lineage>
        <taxon>Bacteria</taxon>
        <taxon>Pseudomonadati</taxon>
        <taxon>Pseudomonadota</taxon>
        <taxon>Alphaproteobacteria</taxon>
        <taxon>Acetobacterales</taxon>
        <taxon>Roseomonadaceae</taxon>
        <taxon>Roseicella</taxon>
    </lineage>
</organism>
<dbReference type="GO" id="GO:0007165">
    <property type="term" value="P:signal transduction"/>
    <property type="evidence" value="ECO:0007669"/>
    <property type="project" value="UniProtKB-KW"/>
</dbReference>
<keyword evidence="11" id="KW-1185">Reference proteome</keyword>
<comment type="subcellular location">
    <subcellularLocation>
        <location evidence="1">Cell inner membrane</location>
        <topology evidence="1">Multi-pass membrane protein</topology>
    </subcellularLocation>
</comment>